<name>A0A9P5C6J8_9HYPO</name>
<organism evidence="1 2">
    <name type="scientific">Trichoderma lentiforme</name>
    <dbReference type="NCBI Taxonomy" id="1567552"/>
    <lineage>
        <taxon>Eukaryota</taxon>
        <taxon>Fungi</taxon>
        <taxon>Dikarya</taxon>
        <taxon>Ascomycota</taxon>
        <taxon>Pezizomycotina</taxon>
        <taxon>Sordariomycetes</taxon>
        <taxon>Hypocreomycetidae</taxon>
        <taxon>Hypocreales</taxon>
        <taxon>Hypocreaceae</taxon>
        <taxon>Trichoderma</taxon>
    </lineage>
</organism>
<accession>A0A9P5C6J8</accession>
<sequence length="162" mass="18246">MSCCSHSSADTSSLSDDSWSISETELQDQDWQKEIEIVVIHGIEGRDQPSPNPERSKFLHDLLPGEIDEIRAKIIFEYDVKATFGADKTSGVDGAAVKLLETIWKRDNEYNEKGACESRNVRLAPIVMVAYDVGGFIVQEALSKARRSLKYRQIEIRTELLV</sequence>
<reference evidence="1 2" key="1">
    <citation type="submission" date="2018-06" db="EMBL/GenBank/DDBJ databases">
        <title>Genome analysis of cellulolytic fungus Trichoderma lentiforme CFAM-422.</title>
        <authorList>
            <person name="Steindorff A.S."/>
            <person name="Formighieri E.F."/>
            <person name="Midorikawa G.E.O."/>
            <person name="Tamietti M.S."/>
            <person name="Ramos E.Z."/>
            <person name="Silva A.S."/>
            <person name="Bon E.P.S."/>
            <person name="Mendes T.D."/>
            <person name="Damaso M.C.T."/>
            <person name="Favaro L.C.L."/>
        </authorList>
    </citation>
    <scope>NUCLEOTIDE SEQUENCE [LARGE SCALE GENOMIC DNA]</scope>
    <source>
        <strain evidence="1 2">CFAM-422</strain>
    </source>
</reference>
<dbReference type="AlphaFoldDB" id="A0A9P5C6J8"/>
<proteinExistence type="predicted"/>
<gene>
    <name evidence="1" type="ORF">CFAM422_012250</name>
</gene>
<evidence type="ECO:0000313" key="2">
    <source>
        <dbReference type="Proteomes" id="UP000801864"/>
    </source>
</evidence>
<dbReference type="Proteomes" id="UP000801864">
    <property type="component" value="Unassembled WGS sequence"/>
</dbReference>
<comment type="caution">
    <text evidence="1">The sequence shown here is derived from an EMBL/GenBank/DDBJ whole genome shotgun (WGS) entry which is preliminary data.</text>
</comment>
<evidence type="ECO:0000313" key="1">
    <source>
        <dbReference type="EMBL" id="KAF3057646.1"/>
    </source>
</evidence>
<dbReference type="EMBL" id="QLNT01000028">
    <property type="protein sequence ID" value="KAF3057646.1"/>
    <property type="molecule type" value="Genomic_DNA"/>
</dbReference>
<protein>
    <submittedName>
        <fullName evidence="1">Uncharacterized protein</fullName>
    </submittedName>
</protein>
<keyword evidence="2" id="KW-1185">Reference proteome</keyword>